<feature type="region of interest" description="Disordered" evidence="4">
    <location>
        <begin position="1"/>
        <end position="119"/>
    </location>
</feature>
<dbReference type="PANTHER" id="PTHR28032:SF1">
    <property type="entry name" value="FI02826P"/>
    <property type="match status" value="1"/>
</dbReference>
<proteinExistence type="inferred from homology"/>
<dbReference type="STRING" id="1280837.A0A316V4L5"/>
<dbReference type="Pfam" id="PF08559">
    <property type="entry name" value="Cut8"/>
    <property type="match status" value="1"/>
</dbReference>
<keyword evidence="3" id="KW-0653">Protein transport</keyword>
<comment type="function">
    <text evidence="3">Involved in ubiquitin-mediated protein degradation. Regulatory factor in the ubiquitin/proteasome pathway that controls the turnover of proteasome substrates. Targets proteasomes to the nucleus and facilitates the degradation of nuclear proteins.</text>
</comment>
<keyword evidence="3" id="KW-0813">Transport</keyword>
<evidence type="ECO:0000256" key="2">
    <source>
        <dbReference type="ARBA" id="ARBA00023242"/>
    </source>
</evidence>
<dbReference type="GO" id="GO:0005737">
    <property type="term" value="C:cytoplasm"/>
    <property type="evidence" value="ECO:0007669"/>
    <property type="project" value="UniProtKB-SubCell"/>
</dbReference>
<dbReference type="GO" id="GO:0015031">
    <property type="term" value="P:protein transport"/>
    <property type="evidence" value="ECO:0007669"/>
    <property type="project" value="UniProtKB-UniRule"/>
</dbReference>
<dbReference type="PANTHER" id="PTHR28032">
    <property type="entry name" value="FI02826P"/>
    <property type="match status" value="1"/>
</dbReference>
<keyword evidence="2 3" id="KW-0539">Nucleus</keyword>
<keyword evidence="3" id="KW-0963">Cytoplasm</keyword>
<evidence type="ECO:0000313" key="5">
    <source>
        <dbReference type="EMBL" id="PWN32499.1"/>
    </source>
</evidence>
<evidence type="ECO:0000256" key="3">
    <source>
        <dbReference type="RuleBase" id="RU368013"/>
    </source>
</evidence>
<name>A0A316V4L5_9BASI</name>
<dbReference type="GO" id="GO:0031965">
    <property type="term" value="C:nuclear membrane"/>
    <property type="evidence" value="ECO:0007669"/>
    <property type="project" value="TreeGrafter"/>
</dbReference>
<keyword evidence="6" id="KW-1185">Reference proteome</keyword>
<feature type="compositionally biased region" description="Low complexity" evidence="4">
    <location>
        <begin position="40"/>
        <end position="50"/>
    </location>
</feature>
<dbReference type="InParanoid" id="A0A316V4L5"/>
<dbReference type="GO" id="GO:0031144">
    <property type="term" value="P:proteasome localization"/>
    <property type="evidence" value="ECO:0007669"/>
    <property type="project" value="UniProtKB-UniRule"/>
</dbReference>
<accession>A0A316V4L5</accession>
<dbReference type="InterPro" id="IPR013868">
    <property type="entry name" value="Cut8/Sts1_fam"/>
</dbReference>
<gene>
    <name evidence="5" type="ORF">FA14DRAFT_74715</name>
</gene>
<dbReference type="GO" id="GO:0070628">
    <property type="term" value="F:proteasome binding"/>
    <property type="evidence" value="ECO:0007669"/>
    <property type="project" value="TreeGrafter"/>
</dbReference>
<comment type="subunit">
    <text evidence="3">Binds the proteasome.</text>
</comment>
<protein>
    <recommendedName>
        <fullName evidence="3">Tethering factor for nuclear proteasome STS1</fullName>
    </recommendedName>
</protein>
<reference evidence="5 6" key="1">
    <citation type="journal article" date="2018" name="Mol. Biol. Evol.">
        <title>Broad Genomic Sampling Reveals a Smut Pathogenic Ancestry of the Fungal Clade Ustilaginomycotina.</title>
        <authorList>
            <person name="Kijpornyongpan T."/>
            <person name="Mondo S.J."/>
            <person name="Barry K."/>
            <person name="Sandor L."/>
            <person name="Lee J."/>
            <person name="Lipzen A."/>
            <person name="Pangilinan J."/>
            <person name="LaButti K."/>
            <person name="Hainaut M."/>
            <person name="Henrissat B."/>
            <person name="Grigoriev I.V."/>
            <person name="Spatafora J.W."/>
            <person name="Aime M.C."/>
        </authorList>
    </citation>
    <scope>NUCLEOTIDE SEQUENCE [LARGE SCALE GENOMIC DNA]</scope>
    <source>
        <strain evidence="5 6">MCA 3882</strain>
    </source>
</reference>
<comment type="subcellular location">
    <subcellularLocation>
        <location evidence="3">Cytoplasm</location>
    </subcellularLocation>
    <subcellularLocation>
        <location evidence="3">Nucleus</location>
    </subcellularLocation>
</comment>
<sequence>MIMPPITTSPIRGTNGPPQAFSFGFGMHNHGNGGNAPIYTTATSSTSSTTKRQRSVSPSEESDDTMDAAQSTSAHTPSRSLQALPKRMRAGLGNASGRKSRVSSSHSPPASGPSISQQSADVGKMLATLDKASLLTVFSRLLMADPSSAERIQGLIPTPTLASVEAALDESQKAVKMLLLNAAEMRNEFSWGRLRMPVADFVTTSMSFLPFFVATDEENATTSSVHPREPPHPSTMYAFLHLITERALLMMAALPDSPTNLSISLFSPDAANDGHPIVMANETGTPKMILKAYHDAMSSSDGGSIANEKLSAVNPNAIVSQLIPHLLLHWARLVDWVARAVNEEGRMFGAETVRGWLAGLEALTTLRSFGGNEDEQSLERNELEIKACKAALCAVGRRMQEQIGWLIGRNAGMGWRASNMEF</sequence>
<evidence type="ECO:0000256" key="1">
    <source>
        <dbReference type="ARBA" id="ARBA00006199"/>
    </source>
</evidence>
<feature type="compositionally biased region" description="Polar residues" evidence="4">
    <location>
        <begin position="68"/>
        <end position="81"/>
    </location>
</feature>
<evidence type="ECO:0000256" key="4">
    <source>
        <dbReference type="SAM" id="MobiDB-lite"/>
    </source>
</evidence>
<dbReference type="InterPro" id="IPR038422">
    <property type="entry name" value="Cut8/Sts1_sf"/>
</dbReference>
<organism evidence="5 6">
    <name type="scientific">Meira miltonrushii</name>
    <dbReference type="NCBI Taxonomy" id="1280837"/>
    <lineage>
        <taxon>Eukaryota</taxon>
        <taxon>Fungi</taxon>
        <taxon>Dikarya</taxon>
        <taxon>Basidiomycota</taxon>
        <taxon>Ustilaginomycotina</taxon>
        <taxon>Exobasidiomycetes</taxon>
        <taxon>Exobasidiales</taxon>
        <taxon>Brachybasidiaceae</taxon>
        <taxon>Meira</taxon>
    </lineage>
</organism>
<dbReference type="GO" id="GO:0071630">
    <property type="term" value="P:nuclear protein quality control by the ubiquitin-proteasome system"/>
    <property type="evidence" value="ECO:0007669"/>
    <property type="project" value="UniProtKB-UniRule"/>
</dbReference>
<feature type="compositionally biased region" description="Polar residues" evidence="4">
    <location>
        <begin position="1"/>
        <end position="12"/>
    </location>
</feature>
<dbReference type="Gene3D" id="1.20.58.1590">
    <property type="entry name" value="Tethering factor for nuclear proteasome Cut8/Sts1"/>
    <property type="match status" value="1"/>
</dbReference>
<dbReference type="RefSeq" id="XP_025352801.1">
    <property type="nucleotide sequence ID" value="XM_025502816.1"/>
</dbReference>
<comment type="similarity">
    <text evidence="1 3">Belongs to the cut8/STS1 family.</text>
</comment>
<dbReference type="GeneID" id="37024597"/>
<dbReference type="OrthoDB" id="10061064at2759"/>
<feature type="compositionally biased region" description="Low complexity" evidence="4">
    <location>
        <begin position="102"/>
        <end position="116"/>
    </location>
</feature>
<dbReference type="AlphaFoldDB" id="A0A316V4L5"/>
<evidence type="ECO:0000313" key="6">
    <source>
        <dbReference type="Proteomes" id="UP000245771"/>
    </source>
</evidence>
<dbReference type="EMBL" id="KZ819605">
    <property type="protein sequence ID" value="PWN32499.1"/>
    <property type="molecule type" value="Genomic_DNA"/>
</dbReference>
<dbReference type="Proteomes" id="UP000245771">
    <property type="component" value="Unassembled WGS sequence"/>
</dbReference>